<sequence length="172" mass="19619">MEYDGQPQPFAVPPKMPGFLQSAHPLQADIPELPAEHWTTPDYYWNYGWPMSMDELHAFQKAYTPRQLLADPSPTAAVAGVGSLVRIGTGWYGIRHIFVEPTETINGLSGIATLDGRPAVSFFMLVSTANEYYFRTRPSKKQMALMTRLFGKEPCWMKDAVEKKLWHEYYDL</sequence>
<comment type="caution">
    <text evidence="1">The sequence shown here is derived from an EMBL/GenBank/DDBJ whole genome shotgun (WGS) entry which is preliminary data.</text>
</comment>
<evidence type="ECO:0000313" key="1">
    <source>
        <dbReference type="EMBL" id="TRM59545.1"/>
    </source>
</evidence>
<dbReference type="AlphaFoldDB" id="A0A550C415"/>
<accession>A0A550C415</accession>
<keyword evidence="2" id="KW-1185">Reference proteome</keyword>
<organism evidence="1 2">
    <name type="scientific">Schizophyllum amplum</name>
    <dbReference type="NCBI Taxonomy" id="97359"/>
    <lineage>
        <taxon>Eukaryota</taxon>
        <taxon>Fungi</taxon>
        <taxon>Dikarya</taxon>
        <taxon>Basidiomycota</taxon>
        <taxon>Agaricomycotina</taxon>
        <taxon>Agaricomycetes</taxon>
        <taxon>Agaricomycetidae</taxon>
        <taxon>Agaricales</taxon>
        <taxon>Schizophyllaceae</taxon>
        <taxon>Schizophyllum</taxon>
    </lineage>
</organism>
<name>A0A550C415_9AGAR</name>
<evidence type="ECO:0000313" key="2">
    <source>
        <dbReference type="Proteomes" id="UP000320762"/>
    </source>
</evidence>
<gene>
    <name evidence="1" type="ORF">BD626DRAFT_572504</name>
</gene>
<dbReference type="EMBL" id="VDMD01000027">
    <property type="protein sequence ID" value="TRM59545.1"/>
    <property type="molecule type" value="Genomic_DNA"/>
</dbReference>
<dbReference type="Proteomes" id="UP000320762">
    <property type="component" value="Unassembled WGS sequence"/>
</dbReference>
<proteinExistence type="predicted"/>
<reference evidence="1 2" key="1">
    <citation type="journal article" date="2019" name="New Phytol.">
        <title>Comparative genomics reveals unique wood-decay strategies and fruiting body development in the Schizophyllaceae.</title>
        <authorList>
            <person name="Almasi E."/>
            <person name="Sahu N."/>
            <person name="Krizsan K."/>
            <person name="Balint B."/>
            <person name="Kovacs G.M."/>
            <person name="Kiss B."/>
            <person name="Cseklye J."/>
            <person name="Drula E."/>
            <person name="Henrissat B."/>
            <person name="Nagy I."/>
            <person name="Chovatia M."/>
            <person name="Adam C."/>
            <person name="LaButti K."/>
            <person name="Lipzen A."/>
            <person name="Riley R."/>
            <person name="Grigoriev I.V."/>
            <person name="Nagy L.G."/>
        </authorList>
    </citation>
    <scope>NUCLEOTIDE SEQUENCE [LARGE SCALE GENOMIC DNA]</scope>
    <source>
        <strain evidence="1 2">NL-1724</strain>
    </source>
</reference>
<protein>
    <submittedName>
        <fullName evidence="1">Uncharacterized protein</fullName>
    </submittedName>
</protein>